<protein>
    <submittedName>
        <fullName evidence="5">Polymer-forming cytoskeletal protein</fullName>
    </submittedName>
</protein>
<dbReference type="PANTHER" id="PTHR34606">
    <property type="entry name" value="BON DOMAIN-CONTAINING PROTEIN"/>
    <property type="match status" value="1"/>
</dbReference>
<proteinExistence type="predicted"/>
<evidence type="ECO:0000256" key="1">
    <source>
        <dbReference type="ARBA" id="ARBA00022729"/>
    </source>
</evidence>
<feature type="compositionally biased region" description="Low complexity" evidence="2">
    <location>
        <begin position="136"/>
        <end position="149"/>
    </location>
</feature>
<feature type="chain" id="PRO_5023095741" evidence="3">
    <location>
        <begin position="24"/>
        <end position="460"/>
    </location>
</feature>
<keyword evidence="6" id="KW-1185">Reference proteome</keyword>
<sequence length="460" mass="47148">MYWKTFTHAVLAAALVASASAQAKKSTVSDAQIQADVLKRLAADASLQNQDIQASVAFGTVTLTGTVTDDNARHAAEQAAAQTSGVTKVVDELALGAVPANTAAAPNPEDAGVAAIAEAQNEPGQAQPQQYPPVTADQQAQNQQPMDPQAAPPAQPNQQAQPDQQPQYPQAQPGYPAPRGPYQRRVYGPYPYPGAPPQQAQGNYPNQQQPYQGGGQQAGRMVTVPAGTVLSVRINQPLDSHNAQPGMSFDGTVVADIVADGAIAIPRGATVHGQVANVSNAGTLKGRGSLSLQLTGVSLGGQEFALASEPWTRNGGDKAVTSVNSTLGGAAIGAIIGGVAGGGAGAAIGAGVGGGVGLGAAAATPSGNVWVPGEAVLSFRVSQPVTVATVDQQELNRLAYGAGPAGGPPTMGPRPYGYPYPYPYAYPYGAVVVGGPGPYYYGGGYYRPYYRPYYRGYYRY</sequence>
<feature type="compositionally biased region" description="Low complexity" evidence="2">
    <location>
        <begin position="156"/>
        <end position="174"/>
    </location>
</feature>
<dbReference type="InterPro" id="IPR014004">
    <property type="entry name" value="Transpt-assoc_nodulatn_dom_bac"/>
</dbReference>
<feature type="region of interest" description="Disordered" evidence="2">
    <location>
        <begin position="121"/>
        <end position="218"/>
    </location>
</feature>
<dbReference type="KEGG" id="talb:FTW19_18560"/>
<evidence type="ECO:0000256" key="2">
    <source>
        <dbReference type="SAM" id="MobiDB-lite"/>
    </source>
</evidence>
<feature type="domain" description="BON" evidence="4">
    <location>
        <begin position="29"/>
        <end position="97"/>
    </location>
</feature>
<feature type="compositionally biased region" description="Low complexity" evidence="2">
    <location>
        <begin position="197"/>
        <end position="211"/>
    </location>
</feature>
<reference evidence="5 6" key="1">
    <citation type="submission" date="2019-08" db="EMBL/GenBank/DDBJ databases">
        <title>Complete genome sequence of Terriglobus albidus strain ORNL.</title>
        <authorList>
            <person name="Podar M."/>
        </authorList>
    </citation>
    <scope>NUCLEOTIDE SEQUENCE [LARGE SCALE GENOMIC DNA]</scope>
    <source>
        <strain evidence="5 6">ORNL</strain>
    </source>
</reference>
<dbReference type="OrthoDB" id="117359at2"/>
<dbReference type="EMBL" id="CP042806">
    <property type="protein sequence ID" value="QEE29807.1"/>
    <property type="molecule type" value="Genomic_DNA"/>
</dbReference>
<dbReference type="Proteomes" id="UP000321820">
    <property type="component" value="Chromosome"/>
</dbReference>
<evidence type="ECO:0000313" key="5">
    <source>
        <dbReference type="EMBL" id="QEE29807.1"/>
    </source>
</evidence>
<dbReference type="SMART" id="SM00749">
    <property type="entry name" value="BON"/>
    <property type="match status" value="1"/>
</dbReference>
<gene>
    <name evidence="5" type="ORF">FTW19_18560</name>
</gene>
<dbReference type="Pfam" id="PF04972">
    <property type="entry name" value="BON"/>
    <property type="match status" value="1"/>
</dbReference>
<dbReference type="AlphaFoldDB" id="A0A5B9EHH5"/>
<dbReference type="Gene3D" id="3.30.1340.30">
    <property type="match status" value="1"/>
</dbReference>
<dbReference type="InterPro" id="IPR051686">
    <property type="entry name" value="Lipoprotein_DolP"/>
</dbReference>
<evidence type="ECO:0000259" key="4">
    <source>
        <dbReference type="PROSITE" id="PS50914"/>
    </source>
</evidence>
<evidence type="ECO:0000256" key="3">
    <source>
        <dbReference type="SAM" id="SignalP"/>
    </source>
</evidence>
<organism evidence="5 6">
    <name type="scientific">Terriglobus albidus</name>
    <dbReference type="NCBI Taxonomy" id="1592106"/>
    <lineage>
        <taxon>Bacteria</taxon>
        <taxon>Pseudomonadati</taxon>
        <taxon>Acidobacteriota</taxon>
        <taxon>Terriglobia</taxon>
        <taxon>Terriglobales</taxon>
        <taxon>Acidobacteriaceae</taxon>
        <taxon>Terriglobus</taxon>
    </lineage>
</organism>
<dbReference type="InterPro" id="IPR007055">
    <property type="entry name" value="BON_dom"/>
</dbReference>
<feature type="signal peptide" evidence="3">
    <location>
        <begin position="1"/>
        <end position="23"/>
    </location>
</feature>
<dbReference type="PANTHER" id="PTHR34606:SF4">
    <property type="entry name" value="OUTER MEMBRANE LIPOPROTEIN DOLP"/>
    <property type="match status" value="1"/>
</dbReference>
<dbReference type="PROSITE" id="PS50914">
    <property type="entry name" value="BON"/>
    <property type="match status" value="1"/>
</dbReference>
<dbReference type="RefSeq" id="WP_147649077.1">
    <property type="nucleotide sequence ID" value="NZ_CP042806.1"/>
</dbReference>
<name>A0A5B9EHH5_9BACT</name>
<accession>A0A5B9EHH5</accession>
<keyword evidence="1 3" id="KW-0732">Signal</keyword>
<evidence type="ECO:0000313" key="6">
    <source>
        <dbReference type="Proteomes" id="UP000321820"/>
    </source>
</evidence>
<feature type="compositionally biased region" description="Low complexity" evidence="2">
    <location>
        <begin position="180"/>
        <end position="189"/>
    </location>
</feature>